<feature type="transmembrane region" description="Helical" evidence="1">
    <location>
        <begin position="134"/>
        <end position="150"/>
    </location>
</feature>
<dbReference type="EMBL" id="BSNK01000002">
    <property type="protein sequence ID" value="GLQ24741.1"/>
    <property type="molecule type" value="Genomic_DNA"/>
</dbReference>
<feature type="transmembrane region" description="Helical" evidence="1">
    <location>
        <begin position="194"/>
        <end position="213"/>
    </location>
</feature>
<proteinExistence type="predicted"/>
<evidence type="ECO:0000256" key="1">
    <source>
        <dbReference type="SAM" id="Phobius"/>
    </source>
</evidence>
<evidence type="ECO:0000259" key="2">
    <source>
        <dbReference type="Pfam" id="PF02517"/>
    </source>
</evidence>
<evidence type="ECO:0000313" key="3">
    <source>
        <dbReference type="EMBL" id="GLQ24741.1"/>
    </source>
</evidence>
<accession>A0ABQ5VDT7</accession>
<feature type="transmembrane region" description="Helical" evidence="1">
    <location>
        <begin position="108"/>
        <end position="128"/>
    </location>
</feature>
<dbReference type="Pfam" id="PF02517">
    <property type="entry name" value="Rce1-like"/>
    <property type="match status" value="1"/>
</dbReference>
<reference evidence="3" key="1">
    <citation type="journal article" date="2014" name="Int. J. Syst. Evol. Microbiol.">
        <title>Complete genome of a new Firmicutes species belonging to the dominant human colonic microbiota ('Ruminococcus bicirculans') reveals two chromosomes and a selective capacity to utilize plant glucans.</title>
        <authorList>
            <consortium name="NISC Comparative Sequencing Program"/>
            <person name="Wegmann U."/>
            <person name="Louis P."/>
            <person name="Goesmann A."/>
            <person name="Henrissat B."/>
            <person name="Duncan S.H."/>
            <person name="Flint H.J."/>
        </authorList>
    </citation>
    <scope>NUCLEOTIDE SEQUENCE</scope>
    <source>
        <strain evidence="3">NBRC 108219</strain>
    </source>
</reference>
<dbReference type="RefSeq" id="WP_284391525.1">
    <property type="nucleotide sequence ID" value="NZ_BSNK01000002.1"/>
</dbReference>
<sequence length="281" mass="29842">MNQPQIPQIPLSDVTRYIFAPRFLSQRHAVDAAGLRHLVQLLFACLFIMLILSGLVGVIISSVLGSVPDNVNQTLGQSDPRMLLLMGILIAPVIEELMFRSWLGGPRAAILGLPILAAALAVLATVGVDLLPSVSFGLAIVLALLILAVARQYASQTTERQSIARRHLFPYAFYGSAILFALLHLSNYEGGLSSPIMLLAVLPQAIVGLLLGYVRMRFGILAAIVFHAVYNSFLIGLFLVAQTLAAPIDAAPTDTAETATAETAQNLPTTLLALVAGGLPA</sequence>
<feature type="transmembrane region" description="Helical" evidence="1">
    <location>
        <begin position="171"/>
        <end position="188"/>
    </location>
</feature>
<feature type="domain" description="CAAX prenyl protease 2/Lysostaphin resistance protein A-like" evidence="2">
    <location>
        <begin position="82"/>
        <end position="232"/>
    </location>
</feature>
<gene>
    <name evidence="3" type="ORF">GCM10007853_26150</name>
</gene>
<evidence type="ECO:0000313" key="4">
    <source>
        <dbReference type="Proteomes" id="UP001161391"/>
    </source>
</evidence>
<organism evidence="3 4">
    <name type="scientific">Algimonas ampicilliniresistens</name>
    <dbReference type="NCBI Taxonomy" id="1298735"/>
    <lineage>
        <taxon>Bacteria</taxon>
        <taxon>Pseudomonadati</taxon>
        <taxon>Pseudomonadota</taxon>
        <taxon>Alphaproteobacteria</taxon>
        <taxon>Maricaulales</taxon>
        <taxon>Robiginitomaculaceae</taxon>
        <taxon>Algimonas</taxon>
    </lineage>
</organism>
<keyword evidence="1" id="KW-0472">Membrane</keyword>
<feature type="transmembrane region" description="Helical" evidence="1">
    <location>
        <begin position="220"/>
        <end position="241"/>
    </location>
</feature>
<feature type="transmembrane region" description="Helical" evidence="1">
    <location>
        <begin position="82"/>
        <end position="99"/>
    </location>
</feature>
<keyword evidence="1" id="KW-1133">Transmembrane helix</keyword>
<keyword evidence="4" id="KW-1185">Reference proteome</keyword>
<name>A0ABQ5VDT7_9PROT</name>
<protein>
    <recommendedName>
        <fullName evidence="2">CAAX prenyl protease 2/Lysostaphin resistance protein A-like domain-containing protein</fullName>
    </recommendedName>
</protein>
<reference evidence="3" key="2">
    <citation type="submission" date="2023-01" db="EMBL/GenBank/DDBJ databases">
        <title>Draft genome sequence of Algimonas ampicilliniresistens strain NBRC 108219.</title>
        <authorList>
            <person name="Sun Q."/>
            <person name="Mori K."/>
        </authorList>
    </citation>
    <scope>NUCLEOTIDE SEQUENCE</scope>
    <source>
        <strain evidence="3">NBRC 108219</strain>
    </source>
</reference>
<comment type="caution">
    <text evidence="3">The sequence shown here is derived from an EMBL/GenBank/DDBJ whole genome shotgun (WGS) entry which is preliminary data.</text>
</comment>
<dbReference type="InterPro" id="IPR003675">
    <property type="entry name" value="Rce1/LyrA-like_dom"/>
</dbReference>
<feature type="transmembrane region" description="Helical" evidence="1">
    <location>
        <begin position="41"/>
        <end position="62"/>
    </location>
</feature>
<dbReference type="Proteomes" id="UP001161391">
    <property type="component" value="Unassembled WGS sequence"/>
</dbReference>
<keyword evidence="1" id="KW-0812">Transmembrane</keyword>